<dbReference type="InterPro" id="IPR023286">
    <property type="entry name" value="ABATE_dom_sf"/>
</dbReference>
<feature type="domain" description="Zinc finger CGNR" evidence="1">
    <location>
        <begin position="153"/>
        <end position="193"/>
    </location>
</feature>
<gene>
    <name evidence="2" type="ordered locus">Kfla_5511</name>
</gene>
<keyword evidence="3" id="KW-1185">Reference proteome</keyword>
<dbReference type="SUPFAM" id="SSF160904">
    <property type="entry name" value="Jann2411-like"/>
    <property type="match status" value="1"/>
</dbReference>
<dbReference type="STRING" id="479435.Kfla_5511"/>
<dbReference type="Pfam" id="PF07336">
    <property type="entry name" value="ABATE"/>
    <property type="match status" value="1"/>
</dbReference>
<dbReference type="HOGENOM" id="CLU_087298_2_0_11"/>
<protein>
    <recommendedName>
        <fullName evidence="1">Zinc finger CGNR domain-containing protein</fullName>
    </recommendedName>
</protein>
<dbReference type="Proteomes" id="UP000007967">
    <property type="component" value="Chromosome"/>
</dbReference>
<accession>D2PN37</accession>
<dbReference type="Pfam" id="PF11706">
    <property type="entry name" value="zf-CGNR"/>
    <property type="match status" value="1"/>
</dbReference>
<dbReference type="OrthoDB" id="3211108at2"/>
<dbReference type="EMBL" id="CP001736">
    <property type="protein sequence ID" value="ADB34521.1"/>
    <property type="molecule type" value="Genomic_DNA"/>
</dbReference>
<organism evidence="2 3">
    <name type="scientific">Kribbella flavida (strain DSM 17836 / JCM 10339 / NBRC 14399)</name>
    <dbReference type="NCBI Taxonomy" id="479435"/>
    <lineage>
        <taxon>Bacteria</taxon>
        <taxon>Bacillati</taxon>
        <taxon>Actinomycetota</taxon>
        <taxon>Actinomycetes</taxon>
        <taxon>Propionibacteriales</taxon>
        <taxon>Kribbellaceae</taxon>
        <taxon>Kribbella</taxon>
    </lineage>
</organism>
<dbReference type="PANTHER" id="PTHR35525:SF3">
    <property type="entry name" value="BLL6575 PROTEIN"/>
    <property type="match status" value="1"/>
</dbReference>
<reference evidence="2 3" key="2">
    <citation type="journal article" date="2010" name="Stand. Genomic Sci.">
        <title>Complete genome sequence of Kribbella flavida type strain (IFO 14399).</title>
        <authorList>
            <person name="Pukall R."/>
            <person name="Lapidus A."/>
            <person name="Glavina Del Rio T."/>
            <person name="Copeland A."/>
            <person name="Tice H."/>
            <person name="Cheng J.-F."/>
            <person name="Lucas S."/>
            <person name="Chen F."/>
            <person name="Nolan M."/>
            <person name="LaButti K."/>
            <person name="Pati A."/>
            <person name="Ivanova N."/>
            <person name="Mavrommatis K."/>
            <person name="Mikhailova N."/>
            <person name="Pitluck S."/>
            <person name="Bruce D."/>
            <person name="Goodwin L."/>
            <person name="Land M."/>
            <person name="Hauser L."/>
            <person name="Chang Y.-J."/>
            <person name="Jeffries C.D."/>
            <person name="Chen A."/>
            <person name="Palaniappan K."/>
            <person name="Chain P."/>
            <person name="Rohde M."/>
            <person name="Goeker M."/>
            <person name="Bristow J."/>
            <person name="Eisen J.A."/>
            <person name="Markowitz V."/>
            <person name="Hugenholtz P."/>
            <person name="Kyrpides N.C."/>
            <person name="Klenk H.-P."/>
            <person name="Brettin T."/>
        </authorList>
    </citation>
    <scope>NUCLEOTIDE SEQUENCE [LARGE SCALE GENOMIC DNA]</scope>
    <source>
        <strain evidence="3">DSM 17836 / JCM 10339 / NBRC 14399</strain>
    </source>
</reference>
<dbReference type="PANTHER" id="PTHR35525">
    <property type="entry name" value="BLL6575 PROTEIN"/>
    <property type="match status" value="1"/>
</dbReference>
<dbReference type="eggNOG" id="COG5516">
    <property type="taxonomic scope" value="Bacteria"/>
</dbReference>
<proteinExistence type="predicted"/>
<dbReference type="RefSeq" id="WP_012923075.1">
    <property type="nucleotide sequence ID" value="NC_013729.1"/>
</dbReference>
<name>D2PN37_KRIFD</name>
<dbReference type="AlphaFoldDB" id="D2PN37"/>
<evidence type="ECO:0000313" key="3">
    <source>
        <dbReference type="Proteomes" id="UP000007967"/>
    </source>
</evidence>
<dbReference type="InterPro" id="IPR021005">
    <property type="entry name" value="Znf_CGNR"/>
</dbReference>
<dbReference type="KEGG" id="kfl:Kfla_5511"/>
<dbReference type="Gene3D" id="1.10.3300.10">
    <property type="entry name" value="Jann2411-like domain"/>
    <property type="match status" value="1"/>
</dbReference>
<dbReference type="InterPro" id="IPR010852">
    <property type="entry name" value="ABATE"/>
</dbReference>
<evidence type="ECO:0000313" key="2">
    <source>
        <dbReference type="EMBL" id="ADB34521.1"/>
    </source>
</evidence>
<reference evidence="3" key="1">
    <citation type="submission" date="2009-09" db="EMBL/GenBank/DDBJ databases">
        <title>The complete genome of Kribbella flavida DSM 17836.</title>
        <authorList>
            <consortium name="US DOE Joint Genome Institute (JGI-PGF)"/>
            <person name="Lucas S."/>
            <person name="Copeland A."/>
            <person name="Lapidus A."/>
            <person name="Glavina del Rio T."/>
            <person name="Dalin E."/>
            <person name="Tice H."/>
            <person name="Bruce D."/>
            <person name="Goodwin L."/>
            <person name="Pitluck S."/>
            <person name="Kyrpides N."/>
            <person name="Mavromatis K."/>
            <person name="Ivanova N."/>
            <person name="Saunders E."/>
            <person name="Brettin T."/>
            <person name="Detter J.C."/>
            <person name="Han C."/>
            <person name="Larimer F."/>
            <person name="Land M."/>
            <person name="Hauser L."/>
            <person name="Markowitz V."/>
            <person name="Cheng J.-F."/>
            <person name="Hugenholtz P."/>
            <person name="Woyke T."/>
            <person name="Wu D."/>
            <person name="Pukall R."/>
            <person name="Klenk H.-P."/>
            <person name="Eisen J.A."/>
        </authorList>
    </citation>
    <scope>NUCLEOTIDE SEQUENCE [LARGE SCALE GENOMIC DNA]</scope>
    <source>
        <strain evidence="3">DSM 17836 / JCM 10339 / NBRC 14399</strain>
    </source>
</reference>
<evidence type="ECO:0000259" key="1">
    <source>
        <dbReference type="Pfam" id="PF11706"/>
    </source>
</evidence>
<sequence length="195" mass="21103">MALALDLAATVGHDGHGGIADSFADDAGVTAWLHRTAPQVTELVGHPVDLPGPASVRPALIDLRVVVRNLFARAIRPAPPTKVEIADPLEPGTALQRLNRIADQLGTPQLTWPDDDPAPAVTWSARTSDPVLLLTGAVARSTIDFLTGPDLARLRACPAARCVRYFLQTDPRQTWCSPACGNRERVNRHYRKRTT</sequence>